<accession>A0AAD4NC79</accession>
<comment type="caution">
    <text evidence="1">The sequence shown here is derived from an EMBL/GenBank/DDBJ whole genome shotgun (WGS) entry which is preliminary data.</text>
</comment>
<name>A0AAD4NC79_9BILA</name>
<protein>
    <submittedName>
        <fullName evidence="1">Uncharacterized protein</fullName>
    </submittedName>
</protein>
<reference evidence="1" key="1">
    <citation type="submission" date="2022-01" db="EMBL/GenBank/DDBJ databases">
        <title>Genome Sequence Resource for Two Populations of Ditylenchus destructor, the Migratory Endoparasitic Phytonematode.</title>
        <authorList>
            <person name="Zhang H."/>
            <person name="Lin R."/>
            <person name="Xie B."/>
        </authorList>
    </citation>
    <scope>NUCLEOTIDE SEQUENCE</scope>
    <source>
        <strain evidence="1">BazhouSP</strain>
    </source>
</reference>
<dbReference type="Proteomes" id="UP001201812">
    <property type="component" value="Unassembled WGS sequence"/>
</dbReference>
<evidence type="ECO:0000313" key="1">
    <source>
        <dbReference type="EMBL" id="KAI1719056.1"/>
    </source>
</evidence>
<dbReference type="EMBL" id="JAKKPZ010000007">
    <property type="protein sequence ID" value="KAI1719056.1"/>
    <property type="molecule type" value="Genomic_DNA"/>
</dbReference>
<sequence length="207" mass="24126">MYVYSICCSSNRHGQFVNATIYVLTNLEQVADYILMNITLIEHPSRSKDLNTRSLRIGNWEEQPQPKSELKLSKTIGDTEIRNLDAVFKAIRERRSEFRAILKEKLDELKASGYFIKDLSEKAYNTYLSLLIDCRFAGEMMNFLWRKDVLRNVSGHIFGGYNAIRRIDLIAALMPDVCFDTDKSPLYCHNETDIAQPRWDKLPQKRH</sequence>
<gene>
    <name evidence="1" type="ORF">DdX_06177</name>
</gene>
<proteinExistence type="predicted"/>
<dbReference type="AlphaFoldDB" id="A0AAD4NC79"/>
<evidence type="ECO:0000313" key="2">
    <source>
        <dbReference type="Proteomes" id="UP001201812"/>
    </source>
</evidence>
<organism evidence="1 2">
    <name type="scientific">Ditylenchus destructor</name>
    <dbReference type="NCBI Taxonomy" id="166010"/>
    <lineage>
        <taxon>Eukaryota</taxon>
        <taxon>Metazoa</taxon>
        <taxon>Ecdysozoa</taxon>
        <taxon>Nematoda</taxon>
        <taxon>Chromadorea</taxon>
        <taxon>Rhabditida</taxon>
        <taxon>Tylenchina</taxon>
        <taxon>Tylenchomorpha</taxon>
        <taxon>Sphaerularioidea</taxon>
        <taxon>Anguinidae</taxon>
        <taxon>Anguininae</taxon>
        <taxon>Ditylenchus</taxon>
    </lineage>
</organism>
<keyword evidence="2" id="KW-1185">Reference proteome</keyword>